<dbReference type="Pfam" id="PF00266">
    <property type="entry name" value="Aminotran_5"/>
    <property type="match status" value="1"/>
</dbReference>
<keyword evidence="1" id="KW-0663">Pyridoxal phosphate</keyword>
<dbReference type="InterPro" id="IPR015421">
    <property type="entry name" value="PyrdxlP-dep_Trfase_major"/>
</dbReference>
<organism evidence="3 4">
    <name type="scientific">Bdellovibrio bacteriovorus</name>
    <dbReference type="NCBI Taxonomy" id="959"/>
    <lineage>
        <taxon>Bacteria</taxon>
        <taxon>Pseudomonadati</taxon>
        <taxon>Bdellovibrionota</taxon>
        <taxon>Bdellovibrionia</taxon>
        <taxon>Bdellovibrionales</taxon>
        <taxon>Pseudobdellovibrionaceae</taxon>
        <taxon>Bdellovibrio</taxon>
    </lineage>
</organism>
<dbReference type="Gene3D" id="3.90.1150.10">
    <property type="entry name" value="Aspartate Aminotransferase, domain 1"/>
    <property type="match status" value="1"/>
</dbReference>
<dbReference type="AlphaFoldDB" id="A0A1Z3N882"/>
<protein>
    <submittedName>
        <fullName evidence="3">Isopenicillin epimerase</fullName>
    </submittedName>
</protein>
<dbReference type="PANTHER" id="PTHR43092">
    <property type="entry name" value="L-CYSTEINE DESULFHYDRASE"/>
    <property type="match status" value="1"/>
</dbReference>
<dbReference type="OrthoDB" id="5298186at2"/>
<dbReference type="InterPro" id="IPR000192">
    <property type="entry name" value="Aminotrans_V_dom"/>
</dbReference>
<dbReference type="InterPro" id="IPR015424">
    <property type="entry name" value="PyrdxlP-dep_Trfase"/>
</dbReference>
<evidence type="ECO:0000259" key="2">
    <source>
        <dbReference type="Pfam" id="PF00266"/>
    </source>
</evidence>
<dbReference type="EMBL" id="CP020946">
    <property type="protein sequence ID" value="ASD63690.1"/>
    <property type="molecule type" value="Genomic_DNA"/>
</dbReference>
<proteinExistence type="predicted"/>
<dbReference type="InterPro" id="IPR015422">
    <property type="entry name" value="PyrdxlP-dep_Trfase_small"/>
</dbReference>
<sequence length="393" mass="44044">MFQDFSAAFEKYKDTSFVNLNNGTLGLCPSVVIDQQKAELGTFEHNTSTGYGAAWARLWALQERLGKFIKARPQDLFLRPNVTLALNEIIMGLQLPADSEILSTSFEYGAVVNILHFKARKDRLSVRFINADFMYDEISADEAVSKIVSQISDKTRVFVVSHVFTGNGLTMPLAKLAAALRAKNVLLVVDGAHAPGLLDLNFTNELQNVDYYAGNLHKWFMGPKGTAFGWVNPLLQDQMQPAYGSWTTEEKILPGMGAYCDHPFAARMLWSHSMSYASLYGLESCFDFWDQTGPELIRTEIQKRMNYLEDGLNQFKIRSLKGRHSEIASSLLCYKIAKFSGIEFDGLFVRHSKPNLQVGLPRVPGFPVLRLTPHIHNTQAELDSAISTLSKFV</sequence>
<reference evidence="3 4" key="1">
    <citation type="submission" date="2017-04" db="EMBL/GenBank/DDBJ databases">
        <title>Whole genome sequence of Bdellovibrio bacteriovorus strain SSB218315.</title>
        <authorList>
            <person name="Oyedara O."/>
            <person name="Rodriguez-Perez M.A."/>
        </authorList>
    </citation>
    <scope>NUCLEOTIDE SEQUENCE [LARGE SCALE GENOMIC DNA]</scope>
    <source>
        <strain evidence="3 4">SSB218315</strain>
    </source>
</reference>
<dbReference type="Gene3D" id="3.40.640.10">
    <property type="entry name" value="Type I PLP-dependent aspartate aminotransferase-like (Major domain)"/>
    <property type="match status" value="1"/>
</dbReference>
<evidence type="ECO:0000313" key="3">
    <source>
        <dbReference type="EMBL" id="ASD63690.1"/>
    </source>
</evidence>
<feature type="domain" description="Aminotransferase class V" evidence="2">
    <location>
        <begin position="29"/>
        <end position="338"/>
    </location>
</feature>
<accession>A0A1Z3N882</accession>
<gene>
    <name evidence="3" type="ORF">B9G79_08940</name>
</gene>
<dbReference type="Proteomes" id="UP000197003">
    <property type="component" value="Chromosome"/>
</dbReference>
<dbReference type="RefSeq" id="WP_088565213.1">
    <property type="nucleotide sequence ID" value="NZ_CP020946.1"/>
</dbReference>
<evidence type="ECO:0000313" key="4">
    <source>
        <dbReference type="Proteomes" id="UP000197003"/>
    </source>
</evidence>
<name>A0A1Z3N882_BDEBC</name>
<dbReference type="PANTHER" id="PTHR43092:SF2">
    <property type="entry name" value="HERCYNYLCYSTEINE SULFOXIDE LYASE"/>
    <property type="match status" value="1"/>
</dbReference>
<dbReference type="SUPFAM" id="SSF53383">
    <property type="entry name" value="PLP-dependent transferases"/>
    <property type="match status" value="1"/>
</dbReference>
<evidence type="ECO:0000256" key="1">
    <source>
        <dbReference type="ARBA" id="ARBA00022898"/>
    </source>
</evidence>